<dbReference type="InterPro" id="IPR002495">
    <property type="entry name" value="Glyco_trans_8"/>
</dbReference>
<evidence type="ECO:0000256" key="1">
    <source>
        <dbReference type="ARBA" id="ARBA00022676"/>
    </source>
</evidence>
<organism evidence="4 5">
    <name type="scientific">Algoriphagus aquimarinus</name>
    <dbReference type="NCBI Taxonomy" id="237018"/>
    <lineage>
        <taxon>Bacteria</taxon>
        <taxon>Pseudomonadati</taxon>
        <taxon>Bacteroidota</taxon>
        <taxon>Cytophagia</taxon>
        <taxon>Cytophagales</taxon>
        <taxon>Cyclobacteriaceae</taxon>
        <taxon>Algoriphagus</taxon>
    </lineage>
</organism>
<keyword evidence="1" id="KW-0328">Glycosyltransferase</keyword>
<dbReference type="InterPro" id="IPR029044">
    <property type="entry name" value="Nucleotide-diphossugar_trans"/>
</dbReference>
<reference evidence="4 5" key="1">
    <citation type="submission" date="2016-10" db="EMBL/GenBank/DDBJ databases">
        <authorList>
            <person name="de Groot N.N."/>
        </authorList>
    </citation>
    <scope>NUCLEOTIDE SEQUENCE [LARGE SCALE GENOMIC DNA]</scope>
    <source>
        <strain evidence="4 5">DSM 23399</strain>
    </source>
</reference>
<dbReference type="RefSeq" id="WP_175499682.1">
    <property type="nucleotide sequence ID" value="NZ_FOKK01000007.1"/>
</dbReference>
<dbReference type="InterPro" id="IPR050748">
    <property type="entry name" value="Glycosyltrans_8_dom-fam"/>
</dbReference>
<sequence>MLSKISFEIPIVFCADGKFIPHAMTTMLSVLKTNQDYNFQFYLLGNALGESQKNAITKTVESFGSSFEFIKLDDEVFENFPIPHHFSKANYYRLLIPELIPFAKKAIYMDADIIAVSSLREFLKFDLKDKVLAAVVDPIYKWKTELGMKDSATYFNSGVMLINLDLWKKMDITNRSFEFVHNHPDKIRFVDQCALNGVIDGDYLELTPKFNQQAILYREGFDFDETTWTSEQLKEAVDSPILIHFTGPSKPWEYNSNHPRKAEYWKVQKDSPFKMNFPEGMTRADHIKRLFPVSLKKNLKNWFSLNRG</sequence>
<proteinExistence type="predicted"/>
<evidence type="ECO:0000256" key="3">
    <source>
        <dbReference type="ARBA" id="ARBA00022723"/>
    </source>
</evidence>
<dbReference type="PANTHER" id="PTHR13778">
    <property type="entry name" value="GLYCOSYLTRANSFERASE 8 DOMAIN-CONTAINING PROTEIN"/>
    <property type="match status" value="1"/>
</dbReference>
<keyword evidence="2 4" id="KW-0808">Transferase</keyword>
<protein>
    <submittedName>
        <fullName evidence="4">Lipopolysaccharide biosynthesis protein, LPS:glycosyltransferase</fullName>
    </submittedName>
</protein>
<keyword evidence="5" id="KW-1185">Reference proteome</keyword>
<evidence type="ECO:0000256" key="2">
    <source>
        <dbReference type="ARBA" id="ARBA00022679"/>
    </source>
</evidence>
<name>A0A1I0ZZ30_9BACT</name>
<dbReference type="Proteomes" id="UP000198790">
    <property type="component" value="Unassembled WGS sequence"/>
</dbReference>
<dbReference type="STRING" id="237018.SAMN04489723_10722"/>
<dbReference type="SUPFAM" id="SSF53448">
    <property type="entry name" value="Nucleotide-diphospho-sugar transferases"/>
    <property type="match status" value="1"/>
</dbReference>
<keyword evidence="3" id="KW-0479">Metal-binding</keyword>
<dbReference type="PANTHER" id="PTHR13778:SF47">
    <property type="entry name" value="LIPOPOLYSACCHARIDE 1,3-GALACTOSYLTRANSFERASE"/>
    <property type="match status" value="1"/>
</dbReference>
<evidence type="ECO:0000313" key="4">
    <source>
        <dbReference type="EMBL" id="SFB30326.1"/>
    </source>
</evidence>
<dbReference type="GO" id="GO:0046872">
    <property type="term" value="F:metal ion binding"/>
    <property type="evidence" value="ECO:0007669"/>
    <property type="project" value="UniProtKB-KW"/>
</dbReference>
<dbReference type="Gene3D" id="3.90.550.10">
    <property type="entry name" value="Spore Coat Polysaccharide Biosynthesis Protein SpsA, Chain A"/>
    <property type="match status" value="1"/>
</dbReference>
<dbReference type="GO" id="GO:0016757">
    <property type="term" value="F:glycosyltransferase activity"/>
    <property type="evidence" value="ECO:0007669"/>
    <property type="project" value="UniProtKB-KW"/>
</dbReference>
<gene>
    <name evidence="4" type="ORF">SAMN04489723_10722</name>
</gene>
<dbReference type="EMBL" id="FOKK01000007">
    <property type="protein sequence ID" value="SFB30326.1"/>
    <property type="molecule type" value="Genomic_DNA"/>
</dbReference>
<dbReference type="CDD" id="cd04194">
    <property type="entry name" value="GT8_A4GalT_like"/>
    <property type="match status" value="1"/>
</dbReference>
<dbReference type="Pfam" id="PF01501">
    <property type="entry name" value="Glyco_transf_8"/>
    <property type="match status" value="1"/>
</dbReference>
<dbReference type="AlphaFoldDB" id="A0A1I0ZZ30"/>
<accession>A0A1I0ZZ30</accession>
<evidence type="ECO:0000313" key="5">
    <source>
        <dbReference type="Proteomes" id="UP000198790"/>
    </source>
</evidence>